<dbReference type="EMBL" id="BBML01000002">
    <property type="protein sequence ID" value="GAK96331.1"/>
    <property type="molecule type" value="Genomic_DNA"/>
</dbReference>
<gene>
    <name evidence="1" type="ORF">JCM19294_1844</name>
</gene>
<dbReference type="Proteomes" id="UP000029221">
    <property type="component" value="Unassembled WGS sequence"/>
</dbReference>
<comment type="caution">
    <text evidence="1">The sequence shown here is derived from an EMBL/GenBank/DDBJ whole genome shotgun (WGS) entry which is preliminary data.</text>
</comment>
<proteinExistence type="predicted"/>
<dbReference type="AlphaFoldDB" id="A0A090QLD4"/>
<evidence type="ECO:0000313" key="1">
    <source>
        <dbReference type="EMBL" id="GAK96331.1"/>
    </source>
</evidence>
<organism evidence="1 2">
    <name type="scientific">Nonlabens tegetincola</name>
    <dbReference type="NCBI Taxonomy" id="323273"/>
    <lineage>
        <taxon>Bacteria</taxon>
        <taxon>Pseudomonadati</taxon>
        <taxon>Bacteroidota</taxon>
        <taxon>Flavobacteriia</taxon>
        <taxon>Flavobacteriales</taxon>
        <taxon>Flavobacteriaceae</taxon>
        <taxon>Nonlabens</taxon>
    </lineage>
</organism>
<name>A0A090QLD4_9FLAO</name>
<protein>
    <submittedName>
        <fullName evidence="1">Uncharacterized protein</fullName>
    </submittedName>
</protein>
<evidence type="ECO:0000313" key="2">
    <source>
        <dbReference type="Proteomes" id="UP000029221"/>
    </source>
</evidence>
<reference evidence="1" key="1">
    <citation type="journal article" date="2014" name="Genome Announc.">
        <title>Draft Genome Sequences of Marine Flavobacterium Nonlabens Strains NR17, NR24, NR27, NR32, NR33, and Ara13.</title>
        <authorList>
            <person name="Nakanishi M."/>
            <person name="Meirelles P."/>
            <person name="Suzuki R."/>
            <person name="Takatani N."/>
            <person name="Mino S."/>
            <person name="Suda W."/>
            <person name="Oshima K."/>
            <person name="Hattori M."/>
            <person name="Ohkuma M."/>
            <person name="Hosokawa M."/>
            <person name="Miyashita K."/>
            <person name="Thompson F.L."/>
            <person name="Niwa A."/>
            <person name="Sawabe T."/>
            <person name="Sawabe T."/>
        </authorList>
    </citation>
    <scope>NUCLEOTIDE SEQUENCE [LARGE SCALE GENOMIC DNA]</scope>
    <source>
        <strain evidence="1">JCM 19294</strain>
    </source>
</reference>
<keyword evidence="2" id="KW-1185">Reference proteome</keyword>
<sequence length="45" mass="5390">MVNISVVTLSRKRKIKKACYLVNNRPFIFLFPYRSRTCIQLKVED</sequence>
<accession>A0A090QLD4</accession>